<reference evidence="3 4" key="1">
    <citation type="submission" date="2020-11" db="EMBL/GenBank/DDBJ databases">
        <title>Taxonomic investigation of Rahnella strains.</title>
        <authorList>
            <person name="Lee S.D."/>
        </authorList>
    </citation>
    <scope>NUCLEOTIDE SEQUENCE [LARGE SCALE GENOMIC DNA]</scope>
    <source>
        <strain evidence="3 4">SAP-17</strain>
    </source>
</reference>
<dbReference type="InterPro" id="IPR001296">
    <property type="entry name" value="Glyco_trans_1"/>
</dbReference>
<dbReference type="Proteomes" id="UP000636811">
    <property type="component" value="Unassembled WGS sequence"/>
</dbReference>
<gene>
    <name evidence="3" type="ORF">IV433_02255</name>
</gene>
<dbReference type="PANTHER" id="PTHR12526:SF630">
    <property type="entry name" value="GLYCOSYLTRANSFERASE"/>
    <property type="match status" value="1"/>
</dbReference>
<dbReference type="Gene3D" id="3.40.50.2000">
    <property type="entry name" value="Glycogen Phosphorylase B"/>
    <property type="match status" value="2"/>
</dbReference>
<accession>A0ABS0DZE8</accession>
<comment type="caution">
    <text evidence="3">The sequence shown here is derived from an EMBL/GenBank/DDBJ whole genome shotgun (WGS) entry which is preliminary data.</text>
</comment>
<dbReference type="SUPFAM" id="SSF53756">
    <property type="entry name" value="UDP-Glycosyltransferase/glycogen phosphorylase"/>
    <property type="match status" value="1"/>
</dbReference>
<proteinExistence type="predicted"/>
<name>A0ABS0DZE8_9GAMM</name>
<dbReference type="InterPro" id="IPR028098">
    <property type="entry name" value="Glyco_trans_4-like_N"/>
</dbReference>
<protein>
    <submittedName>
        <fullName evidence="3">Glycosyltransferase</fullName>
    </submittedName>
</protein>
<feature type="domain" description="Glycosyltransferase subfamily 4-like N-terminal" evidence="2">
    <location>
        <begin position="25"/>
        <end position="176"/>
    </location>
</feature>
<sequence>MKTTENEVARKKKVVLVTDLLIGRGGMENVTSQIVSEFKKSDEFDAGFFVINSGEKTQSRTWLDNAVFHESVCKLRNKKIKNFIHTLRLMFFIKKHKPDHVITLNTIPNLMAYRAIKYSGQKSVLSTWMHLPPKERYRPHYLLSARHHFAISGEIKNQLVALGVAPADVDVVFNPVKKTEVVIPRPSHLRILYVGRIHFERQKQLKDLFDAVRKINIPWSLEIVGDGEDVAECQAYTHTLGISGHVTWHGWQSDPWKYVEESIREVSCLAMTSNFEGFPLVLLEAISRGIYCISSDCVSGPSEIIENNINGRLYPQNDSVRLSEILQQTGMAVALPEHALIKESIGKFYEDKYMENFKMILNKISEDKNA</sequence>
<evidence type="ECO:0000259" key="1">
    <source>
        <dbReference type="Pfam" id="PF00534"/>
    </source>
</evidence>
<keyword evidence="4" id="KW-1185">Reference proteome</keyword>
<dbReference type="EMBL" id="JADOBI010000001">
    <property type="protein sequence ID" value="MBF7978227.1"/>
    <property type="molecule type" value="Genomic_DNA"/>
</dbReference>
<dbReference type="Pfam" id="PF00534">
    <property type="entry name" value="Glycos_transf_1"/>
    <property type="match status" value="1"/>
</dbReference>
<dbReference type="RefSeq" id="WP_195812604.1">
    <property type="nucleotide sequence ID" value="NZ_JADOBI010000001.1"/>
</dbReference>
<evidence type="ECO:0000259" key="2">
    <source>
        <dbReference type="Pfam" id="PF13439"/>
    </source>
</evidence>
<dbReference type="PANTHER" id="PTHR12526">
    <property type="entry name" value="GLYCOSYLTRANSFERASE"/>
    <property type="match status" value="1"/>
</dbReference>
<evidence type="ECO:0000313" key="4">
    <source>
        <dbReference type="Proteomes" id="UP000636811"/>
    </source>
</evidence>
<evidence type="ECO:0000313" key="3">
    <source>
        <dbReference type="EMBL" id="MBF7978227.1"/>
    </source>
</evidence>
<dbReference type="CDD" id="cd03811">
    <property type="entry name" value="GT4_GT28_WabH-like"/>
    <property type="match status" value="1"/>
</dbReference>
<feature type="domain" description="Glycosyl transferase family 1" evidence="1">
    <location>
        <begin position="190"/>
        <end position="327"/>
    </location>
</feature>
<organism evidence="3 4">
    <name type="scientific">Rahnella laticis</name>
    <dbReference type="NCBI Taxonomy" id="2787622"/>
    <lineage>
        <taxon>Bacteria</taxon>
        <taxon>Pseudomonadati</taxon>
        <taxon>Pseudomonadota</taxon>
        <taxon>Gammaproteobacteria</taxon>
        <taxon>Enterobacterales</taxon>
        <taxon>Yersiniaceae</taxon>
        <taxon>Rahnella</taxon>
    </lineage>
</organism>
<dbReference type="Pfam" id="PF13439">
    <property type="entry name" value="Glyco_transf_4"/>
    <property type="match status" value="1"/>
</dbReference>